<reference evidence="1" key="2">
    <citation type="submission" date="2020-09" db="EMBL/GenBank/DDBJ databases">
        <authorList>
            <person name="Sun Q."/>
            <person name="Ohkuma M."/>
        </authorList>
    </citation>
    <scope>NUCLEOTIDE SEQUENCE</scope>
    <source>
        <strain evidence="1">JCM 17251</strain>
    </source>
</reference>
<proteinExistence type="predicted"/>
<dbReference type="RefSeq" id="WP_188858824.1">
    <property type="nucleotide sequence ID" value="NZ_BMOS01000031.1"/>
</dbReference>
<organism evidence="1 2">
    <name type="scientific">Oceanobacillus indicireducens</name>
    <dbReference type="NCBI Taxonomy" id="1004261"/>
    <lineage>
        <taxon>Bacteria</taxon>
        <taxon>Bacillati</taxon>
        <taxon>Bacillota</taxon>
        <taxon>Bacilli</taxon>
        <taxon>Bacillales</taxon>
        <taxon>Bacillaceae</taxon>
        <taxon>Oceanobacillus</taxon>
    </lineage>
</organism>
<reference evidence="1" key="1">
    <citation type="journal article" date="2014" name="Int. J. Syst. Evol. Microbiol.">
        <title>Complete genome sequence of Corynebacterium casei LMG S-19264T (=DSM 44701T), isolated from a smear-ripened cheese.</title>
        <authorList>
            <consortium name="US DOE Joint Genome Institute (JGI-PGF)"/>
            <person name="Walter F."/>
            <person name="Albersmeier A."/>
            <person name="Kalinowski J."/>
            <person name="Ruckert C."/>
        </authorList>
    </citation>
    <scope>NUCLEOTIDE SEQUENCE</scope>
    <source>
        <strain evidence="1">JCM 17251</strain>
    </source>
</reference>
<name>A0A917Y304_9BACI</name>
<evidence type="ECO:0000313" key="1">
    <source>
        <dbReference type="EMBL" id="GGN64326.1"/>
    </source>
</evidence>
<sequence>MESLKVTIQIKRTLYNRILLRTLMILVNLNLLSSDDAATYYMKEATFKWRIGDKGEWQYIKGHSEMRDCK</sequence>
<dbReference type="AlphaFoldDB" id="A0A917Y304"/>
<dbReference type="EMBL" id="BMOS01000031">
    <property type="protein sequence ID" value="GGN64326.1"/>
    <property type="molecule type" value="Genomic_DNA"/>
</dbReference>
<accession>A0A917Y304</accession>
<protein>
    <submittedName>
        <fullName evidence="1">Uncharacterized protein</fullName>
    </submittedName>
</protein>
<keyword evidence="2" id="KW-1185">Reference proteome</keyword>
<evidence type="ECO:0000313" key="2">
    <source>
        <dbReference type="Proteomes" id="UP000624041"/>
    </source>
</evidence>
<comment type="caution">
    <text evidence="1">The sequence shown here is derived from an EMBL/GenBank/DDBJ whole genome shotgun (WGS) entry which is preliminary data.</text>
</comment>
<gene>
    <name evidence="1" type="ORF">GCM10007971_32090</name>
</gene>
<dbReference type="Proteomes" id="UP000624041">
    <property type="component" value="Unassembled WGS sequence"/>
</dbReference>